<comment type="caution">
    <text evidence="2">The sequence shown here is derived from an EMBL/GenBank/DDBJ whole genome shotgun (WGS) entry which is preliminary data.</text>
</comment>
<proteinExistence type="predicted"/>
<name>A0A9X5NAD0_BACTU</name>
<evidence type="ECO:0000313" key="3">
    <source>
        <dbReference type="Proteomes" id="UP000175994"/>
    </source>
</evidence>
<keyword evidence="1" id="KW-0812">Transmembrane</keyword>
<evidence type="ECO:0000256" key="1">
    <source>
        <dbReference type="SAM" id="Phobius"/>
    </source>
</evidence>
<accession>A0A9X5NAD0</accession>
<dbReference type="EMBL" id="LXLI01000013">
    <property type="protein sequence ID" value="OFC95031.1"/>
    <property type="molecule type" value="Genomic_DNA"/>
</dbReference>
<evidence type="ECO:0008006" key="4">
    <source>
        <dbReference type="Google" id="ProtNLM"/>
    </source>
</evidence>
<dbReference type="AlphaFoldDB" id="A0A9X5NAD0"/>
<reference evidence="2 3" key="1">
    <citation type="submission" date="2016-04" db="EMBL/GenBank/DDBJ databases">
        <title>Bacillus thuringiensis and Bacillus weihenstephanensis as novel biocontrol agents of wilt causing Verticillium species.</title>
        <authorList>
            <person name="Hollensteiner J."/>
            <person name="Wemheuer F."/>
            <person name="Harting R."/>
            <person name="Kolarzyk A."/>
            <person name="Diaz-Valerio S."/>
            <person name="Poehlein A."/>
            <person name="Brzuszkiewicz E."/>
            <person name="Nesemann K."/>
            <person name="Braus-Stromeyer S."/>
            <person name="Braus G."/>
            <person name="Daniel R."/>
            <person name="Liesegang H."/>
        </authorList>
    </citation>
    <scope>NUCLEOTIDE SEQUENCE [LARGE SCALE GENOMIC DNA]</scope>
    <source>
        <strain evidence="2 3">GOE4</strain>
    </source>
</reference>
<gene>
    <name evidence="2" type="ORF">BTGOE4_08780</name>
</gene>
<dbReference type="Proteomes" id="UP000175994">
    <property type="component" value="Unassembled WGS sequence"/>
</dbReference>
<organism evidence="2 3">
    <name type="scientific">Bacillus thuringiensis</name>
    <dbReference type="NCBI Taxonomy" id="1428"/>
    <lineage>
        <taxon>Bacteria</taxon>
        <taxon>Bacillati</taxon>
        <taxon>Bacillota</taxon>
        <taxon>Bacilli</taxon>
        <taxon>Bacillales</taxon>
        <taxon>Bacillaceae</taxon>
        <taxon>Bacillus</taxon>
        <taxon>Bacillus cereus group</taxon>
    </lineage>
</organism>
<protein>
    <recommendedName>
        <fullName evidence="4">Group-specific protein</fullName>
    </recommendedName>
</protein>
<sequence>MVLGISYSDIFHIIIIVLVFFIFWRLNTWYNKKYNVPKVFQWFPRRWGKRKVSEHLSQLDKKLEAEGKGIWVTIYAIDLYIVTIPCTVKNINLNTYMCIKKTFYFKIKGLFYDD</sequence>
<keyword evidence="1" id="KW-1133">Transmembrane helix</keyword>
<feature type="transmembrane region" description="Helical" evidence="1">
    <location>
        <begin position="6"/>
        <end position="24"/>
    </location>
</feature>
<keyword evidence="1" id="KW-0472">Membrane</keyword>
<evidence type="ECO:0000313" key="2">
    <source>
        <dbReference type="EMBL" id="OFC95031.1"/>
    </source>
</evidence>